<gene>
    <name evidence="2" type="ORF">PDM28_08470</name>
</gene>
<organism evidence="2 3">
    <name type="scientific">Stenotrophomonas aracearum</name>
    <dbReference type="NCBI Taxonomy" id="3003272"/>
    <lineage>
        <taxon>Bacteria</taxon>
        <taxon>Pseudomonadati</taxon>
        <taxon>Pseudomonadota</taxon>
        <taxon>Gammaproteobacteria</taxon>
        <taxon>Lysobacterales</taxon>
        <taxon>Lysobacteraceae</taxon>
        <taxon>Stenotrophomonas</taxon>
    </lineage>
</organism>
<evidence type="ECO:0000313" key="2">
    <source>
        <dbReference type="EMBL" id="WNH50308.1"/>
    </source>
</evidence>
<name>A0ABY9YHG3_9GAMM</name>
<feature type="transmembrane region" description="Helical" evidence="1">
    <location>
        <begin position="35"/>
        <end position="55"/>
    </location>
</feature>
<keyword evidence="1" id="KW-0472">Membrane</keyword>
<evidence type="ECO:0000256" key="1">
    <source>
        <dbReference type="SAM" id="Phobius"/>
    </source>
</evidence>
<proteinExistence type="predicted"/>
<keyword evidence="1" id="KW-0812">Transmembrane</keyword>
<keyword evidence="3" id="KW-1185">Reference proteome</keyword>
<protein>
    <submittedName>
        <fullName evidence="2">Uncharacterized protein</fullName>
    </submittedName>
</protein>
<accession>A0ABY9YHG3</accession>
<feature type="transmembrane region" description="Helical" evidence="1">
    <location>
        <begin position="6"/>
        <end position="23"/>
    </location>
</feature>
<keyword evidence="1" id="KW-1133">Transmembrane helix</keyword>
<dbReference type="Proteomes" id="UP001305421">
    <property type="component" value="Chromosome"/>
</dbReference>
<dbReference type="EMBL" id="CP115543">
    <property type="protein sequence ID" value="WNH50308.1"/>
    <property type="molecule type" value="Genomic_DNA"/>
</dbReference>
<evidence type="ECO:0000313" key="3">
    <source>
        <dbReference type="Proteomes" id="UP001305421"/>
    </source>
</evidence>
<reference evidence="2 3" key="1">
    <citation type="submission" date="2022-12" db="EMBL/GenBank/DDBJ databases">
        <title>Two new species, Stenotrophomonas aracearum and Stenotrophomonas oahuensis, isolated from Anthurium (Araceae family) in Hawaii.</title>
        <authorList>
            <person name="Chunag S.C."/>
            <person name="Dobhal S."/>
            <person name="Alvarez A."/>
            <person name="Arif M."/>
        </authorList>
    </citation>
    <scope>NUCLEOTIDE SEQUENCE [LARGE SCALE GENOMIC DNA]</scope>
    <source>
        <strain evidence="2 3">A5588</strain>
    </source>
</reference>
<sequence>MSHVRWMYGVVSVAVCVLLVYVSDKWAAPDRIDSFTYWCGVATLVALVIAVGEIIHAGTATNAVNLALSATARQEARTLSAEVIALVDEVSESMRAEDYTAALRAVQIARRFAARLDFKHVLPFEGNAIAEKLGDVEHALQRALNDDRGKPMTRAGKTELNDVLMTIKRAAERLANLEGWV</sequence>
<dbReference type="RefSeq" id="WP_146033442.1">
    <property type="nucleotide sequence ID" value="NZ_CP115543.1"/>
</dbReference>